<proteinExistence type="predicted"/>
<dbReference type="PANTHER" id="PTHR38445:SF10">
    <property type="entry name" value="GNTR-FAMILY TRANSCRIPTIONAL REGULATOR"/>
    <property type="match status" value="1"/>
</dbReference>
<name>A0A0M0KGU5_ALKHA</name>
<gene>
    <name evidence="5" type="ORF">AMD02_02330</name>
</gene>
<evidence type="ECO:0000256" key="2">
    <source>
        <dbReference type="ARBA" id="ARBA00023125"/>
    </source>
</evidence>
<accession>A0A0M0KGU5</accession>
<dbReference type="Pfam" id="PF00392">
    <property type="entry name" value="GntR"/>
    <property type="match status" value="1"/>
</dbReference>
<dbReference type="InterPro" id="IPR036388">
    <property type="entry name" value="WH-like_DNA-bd_sf"/>
</dbReference>
<dbReference type="PATRIC" id="fig|136160.3.peg.676"/>
<keyword evidence="3" id="KW-0804">Transcription</keyword>
<comment type="caution">
    <text evidence="5">The sequence shown here is derived from an EMBL/GenBank/DDBJ whole genome shotgun (WGS) entry which is preliminary data.</text>
</comment>
<dbReference type="RefSeq" id="WP_053430322.1">
    <property type="nucleotide sequence ID" value="NZ_CP040441.1"/>
</dbReference>
<reference evidence="5" key="1">
    <citation type="submission" date="2015-08" db="EMBL/GenBank/DDBJ databases">
        <title>Complete DNA Sequence of Pseudomonas syringae pv. actinidiae, the Causal Agent of Kiwifruit Canker Disease.</title>
        <authorList>
            <person name="Rikkerink E.H.A."/>
            <person name="Fineran P.C."/>
        </authorList>
    </citation>
    <scope>NUCLEOTIDE SEQUENCE</scope>
    <source>
        <strain evidence="5">DSM 13666</strain>
    </source>
</reference>
<dbReference type="GO" id="GO:0003700">
    <property type="term" value="F:DNA-binding transcription factor activity"/>
    <property type="evidence" value="ECO:0007669"/>
    <property type="project" value="InterPro"/>
</dbReference>
<feature type="domain" description="HTH gntR-type" evidence="4">
    <location>
        <begin position="9"/>
        <end position="77"/>
    </location>
</feature>
<sequence length="129" mass="14549">MNYTFDDSRPLFQQVADAIANDIIHNVIKEGEQVPSTNQFAKHHQINPATVAKGFHLLVGQGILFKKRGVGMFVAKGARDQLLEQRRETFYSDFIVPLLNEAKTLHLSEEMILDLIKRGGANDDSDDHM</sequence>
<keyword evidence="1" id="KW-0805">Transcription regulation</keyword>
<dbReference type="SUPFAM" id="SSF46785">
    <property type="entry name" value="Winged helix' DNA-binding domain"/>
    <property type="match status" value="1"/>
</dbReference>
<dbReference type="GeneID" id="87599021"/>
<organism evidence="5">
    <name type="scientific">Halalkalibacterium halodurans</name>
    <name type="common">Bacillus halodurans</name>
    <dbReference type="NCBI Taxonomy" id="86665"/>
    <lineage>
        <taxon>Bacteria</taxon>
        <taxon>Bacillati</taxon>
        <taxon>Bacillota</taxon>
        <taxon>Bacilli</taxon>
        <taxon>Bacillales</taxon>
        <taxon>Bacillaceae</taxon>
        <taxon>Halalkalibacterium (ex Joshi et al. 2022)</taxon>
    </lineage>
</organism>
<dbReference type="InterPro" id="IPR000524">
    <property type="entry name" value="Tscrpt_reg_HTH_GntR"/>
</dbReference>
<dbReference type="Gene3D" id="1.10.10.10">
    <property type="entry name" value="Winged helix-like DNA-binding domain superfamily/Winged helix DNA-binding domain"/>
    <property type="match status" value="1"/>
</dbReference>
<dbReference type="EMBL" id="LILD01000001">
    <property type="protein sequence ID" value="KOO37812.1"/>
    <property type="molecule type" value="Genomic_DNA"/>
</dbReference>
<evidence type="ECO:0000256" key="3">
    <source>
        <dbReference type="ARBA" id="ARBA00023163"/>
    </source>
</evidence>
<keyword evidence="2" id="KW-0238">DNA-binding</keyword>
<protein>
    <submittedName>
        <fullName evidence="5">GntR family transcriptional regulator</fullName>
    </submittedName>
</protein>
<dbReference type="InterPro" id="IPR036390">
    <property type="entry name" value="WH_DNA-bd_sf"/>
</dbReference>
<dbReference type="AlphaFoldDB" id="A0A0M0KGU5"/>
<dbReference type="CDD" id="cd07377">
    <property type="entry name" value="WHTH_GntR"/>
    <property type="match status" value="1"/>
</dbReference>
<dbReference type="PROSITE" id="PS50949">
    <property type="entry name" value="HTH_GNTR"/>
    <property type="match status" value="1"/>
</dbReference>
<evidence type="ECO:0000256" key="1">
    <source>
        <dbReference type="ARBA" id="ARBA00023015"/>
    </source>
</evidence>
<dbReference type="PANTHER" id="PTHR38445">
    <property type="entry name" value="HTH-TYPE TRANSCRIPTIONAL REPRESSOR YTRA"/>
    <property type="match status" value="1"/>
</dbReference>
<dbReference type="SMART" id="SM00345">
    <property type="entry name" value="HTH_GNTR"/>
    <property type="match status" value="1"/>
</dbReference>
<dbReference type="GO" id="GO:0003677">
    <property type="term" value="F:DNA binding"/>
    <property type="evidence" value="ECO:0007669"/>
    <property type="project" value="UniProtKB-KW"/>
</dbReference>
<evidence type="ECO:0000313" key="5">
    <source>
        <dbReference type="EMBL" id="KOO37812.1"/>
    </source>
</evidence>
<evidence type="ECO:0000259" key="4">
    <source>
        <dbReference type="PROSITE" id="PS50949"/>
    </source>
</evidence>